<dbReference type="Proteomes" id="UP000485562">
    <property type="component" value="Unassembled WGS sequence"/>
</dbReference>
<dbReference type="AlphaFoldDB" id="A0A1V6C698"/>
<keyword evidence="2" id="KW-0326">Glycosidase</keyword>
<dbReference type="InterPro" id="IPR029062">
    <property type="entry name" value="Class_I_gatase-like"/>
</dbReference>
<protein>
    <submittedName>
        <fullName evidence="2">Beta-galactosidase BgaA</fullName>
        <ecNumber evidence="2">3.2.1.23</ecNumber>
    </submittedName>
</protein>
<dbReference type="Pfam" id="PF08532">
    <property type="entry name" value="Glyco_hydro_42M"/>
    <property type="match status" value="1"/>
</dbReference>
<comment type="caution">
    <text evidence="2">The sequence shown here is derived from an EMBL/GenBank/DDBJ whole genome shotgun (WGS) entry which is preliminary data.</text>
</comment>
<keyword evidence="2" id="KW-0378">Hydrolase</keyword>
<gene>
    <name evidence="2" type="primary">bgaA_2</name>
    <name evidence="2" type="ORF">BWX89_01337</name>
</gene>
<organism evidence="2">
    <name type="scientific">candidate division TA06 bacterium ADurb.Bin131</name>
    <dbReference type="NCBI Taxonomy" id="1852827"/>
    <lineage>
        <taxon>Bacteria</taxon>
        <taxon>Bacteria division TA06</taxon>
    </lineage>
</organism>
<dbReference type="InterPro" id="IPR013738">
    <property type="entry name" value="Beta_galactosidase_Trimer"/>
</dbReference>
<evidence type="ECO:0000313" key="2">
    <source>
        <dbReference type="EMBL" id="OQB72350.1"/>
    </source>
</evidence>
<dbReference type="GO" id="GO:0005975">
    <property type="term" value="P:carbohydrate metabolic process"/>
    <property type="evidence" value="ECO:0007669"/>
    <property type="project" value="InterPro"/>
</dbReference>
<reference evidence="2" key="1">
    <citation type="submission" date="2017-02" db="EMBL/GenBank/DDBJ databases">
        <title>Delving into the versatile metabolic prowess of the omnipresent phylum Bacteroidetes.</title>
        <authorList>
            <person name="Nobu M.K."/>
            <person name="Mei R."/>
            <person name="Narihiro T."/>
            <person name="Kuroda K."/>
            <person name="Liu W.-T."/>
        </authorList>
    </citation>
    <scope>NUCLEOTIDE SEQUENCE</scope>
    <source>
        <strain evidence="2">ADurb.Bin131</strain>
    </source>
</reference>
<dbReference type="GO" id="GO:0004565">
    <property type="term" value="F:beta-galactosidase activity"/>
    <property type="evidence" value="ECO:0007669"/>
    <property type="project" value="UniProtKB-EC"/>
</dbReference>
<dbReference type="PANTHER" id="PTHR36447:SF2">
    <property type="entry name" value="BETA-GALACTOSIDASE YESZ"/>
    <property type="match status" value="1"/>
</dbReference>
<dbReference type="Gene3D" id="3.40.50.880">
    <property type="match status" value="1"/>
</dbReference>
<sequence>MKNDCYCQPDIEKMKQRAKSNVENFKKKGESVDKIVYAMLMDEPVGQPLSHIANCPVCTEKFRDWLKQMKKTPSDLLVKDWSEVKPVDNTQADIYPALYYYSQRFRSRALADFMIIQKNLLKDAWEKDIPASPNFSDGATYVANFYFQGVDYFEILEPGGMNALWGENWGNGSLTREATTYNVELMRSAAMKNNQVIGHYLIVYAGRLPWDIKTIAVSQVARDVKIFTSFHYGPSWAGHEGGPPWNSSSLYSHPEKWYSQAELVREIGWAEDMLVPAKKVPSQVAILYSSSSDIWDLQKNYAFGFERMFTWLALTHNQVPVDFVSEQTLAEKGLSGYKVCYFSGRNLTRQSAEKLKQWVRNGGTLFLTAGAGSRDEYNRPMDILYEIIPVKTEDVQQLQVYLSSGKNLDRLTPKDTVSLKDGTKIDVLSVKQNISPKPGSQILGSFSDTGSAIAMWKTGRGTVYYSGFLPALTYAYNGLVERNKVAPNINLQEVKLPDPDKIATETQLLARSYNPWKYPEQIRNLLVLPVKNAGVEMSISCSIPLVDAVMMECDRGILIPLANYTLQPIKNVELTVKTKKPVKSIESAHIGKIPFNQQGGYIKFSLPLKETDFIKLLY</sequence>
<accession>A0A1V6C698</accession>
<dbReference type="EMBL" id="MWDQ01000132">
    <property type="protein sequence ID" value="OQB72350.1"/>
    <property type="molecule type" value="Genomic_DNA"/>
</dbReference>
<proteinExistence type="predicted"/>
<evidence type="ECO:0000259" key="1">
    <source>
        <dbReference type="Pfam" id="PF08532"/>
    </source>
</evidence>
<dbReference type="SUPFAM" id="SSF52317">
    <property type="entry name" value="Class I glutamine amidotransferase-like"/>
    <property type="match status" value="1"/>
</dbReference>
<name>A0A1V6C698_UNCT6</name>
<dbReference type="PANTHER" id="PTHR36447">
    <property type="entry name" value="BETA-GALACTOSIDASE GANA"/>
    <property type="match status" value="1"/>
</dbReference>
<feature type="domain" description="Beta-galactosidase trimerisation" evidence="1">
    <location>
        <begin position="283"/>
        <end position="468"/>
    </location>
</feature>
<dbReference type="Gene3D" id="3.20.20.80">
    <property type="entry name" value="Glycosidases"/>
    <property type="match status" value="1"/>
</dbReference>
<dbReference type="InterPro" id="IPR003476">
    <property type="entry name" value="Glyco_hydro_42"/>
</dbReference>
<dbReference type="CDD" id="cd03143">
    <property type="entry name" value="A4_beta-galactosidase_middle_domain"/>
    <property type="match status" value="1"/>
</dbReference>
<dbReference type="EC" id="3.2.1.23" evidence="2"/>